<dbReference type="InParanoid" id="J0D7K6"/>
<proteinExistence type="predicted"/>
<organism evidence="1 2">
    <name type="scientific">Auricularia subglabra (strain TFB-10046 / SS5)</name>
    <name type="common">White-rot fungus</name>
    <name type="synonym">Auricularia delicata (strain TFB10046)</name>
    <dbReference type="NCBI Taxonomy" id="717982"/>
    <lineage>
        <taxon>Eukaryota</taxon>
        <taxon>Fungi</taxon>
        <taxon>Dikarya</taxon>
        <taxon>Basidiomycota</taxon>
        <taxon>Agaricomycotina</taxon>
        <taxon>Agaricomycetes</taxon>
        <taxon>Auriculariales</taxon>
        <taxon>Auriculariaceae</taxon>
        <taxon>Auricularia</taxon>
    </lineage>
</organism>
<gene>
    <name evidence="1" type="ORF">AURDEDRAFT_130795</name>
</gene>
<keyword evidence="2" id="KW-1185">Reference proteome</keyword>
<evidence type="ECO:0000313" key="2">
    <source>
        <dbReference type="Proteomes" id="UP000006514"/>
    </source>
</evidence>
<protein>
    <submittedName>
        <fullName evidence="1">Uncharacterized protein</fullName>
    </submittedName>
</protein>
<name>J0D7K6_AURST</name>
<dbReference type="AlphaFoldDB" id="J0D7K6"/>
<reference evidence="2" key="1">
    <citation type="journal article" date="2012" name="Science">
        <title>The Paleozoic origin of enzymatic lignin decomposition reconstructed from 31 fungal genomes.</title>
        <authorList>
            <person name="Floudas D."/>
            <person name="Binder M."/>
            <person name="Riley R."/>
            <person name="Barry K."/>
            <person name="Blanchette R.A."/>
            <person name="Henrissat B."/>
            <person name="Martinez A.T."/>
            <person name="Otillar R."/>
            <person name="Spatafora J.W."/>
            <person name="Yadav J.S."/>
            <person name="Aerts A."/>
            <person name="Benoit I."/>
            <person name="Boyd A."/>
            <person name="Carlson A."/>
            <person name="Copeland A."/>
            <person name="Coutinho P.M."/>
            <person name="de Vries R.P."/>
            <person name="Ferreira P."/>
            <person name="Findley K."/>
            <person name="Foster B."/>
            <person name="Gaskell J."/>
            <person name="Glotzer D."/>
            <person name="Gorecki P."/>
            <person name="Heitman J."/>
            <person name="Hesse C."/>
            <person name="Hori C."/>
            <person name="Igarashi K."/>
            <person name="Jurgens J.A."/>
            <person name="Kallen N."/>
            <person name="Kersten P."/>
            <person name="Kohler A."/>
            <person name="Kuees U."/>
            <person name="Kumar T.K.A."/>
            <person name="Kuo A."/>
            <person name="LaButti K."/>
            <person name="Larrondo L.F."/>
            <person name="Lindquist E."/>
            <person name="Ling A."/>
            <person name="Lombard V."/>
            <person name="Lucas S."/>
            <person name="Lundell T."/>
            <person name="Martin R."/>
            <person name="McLaughlin D.J."/>
            <person name="Morgenstern I."/>
            <person name="Morin E."/>
            <person name="Murat C."/>
            <person name="Nagy L.G."/>
            <person name="Nolan M."/>
            <person name="Ohm R.A."/>
            <person name="Patyshakuliyeva A."/>
            <person name="Rokas A."/>
            <person name="Ruiz-Duenas F.J."/>
            <person name="Sabat G."/>
            <person name="Salamov A."/>
            <person name="Samejima M."/>
            <person name="Schmutz J."/>
            <person name="Slot J.C."/>
            <person name="St John F."/>
            <person name="Stenlid J."/>
            <person name="Sun H."/>
            <person name="Sun S."/>
            <person name="Syed K."/>
            <person name="Tsang A."/>
            <person name="Wiebenga A."/>
            <person name="Young D."/>
            <person name="Pisabarro A."/>
            <person name="Eastwood D.C."/>
            <person name="Martin F."/>
            <person name="Cullen D."/>
            <person name="Grigoriev I.V."/>
            <person name="Hibbett D.S."/>
        </authorList>
    </citation>
    <scope>NUCLEOTIDE SEQUENCE [LARGE SCALE GENOMIC DNA]</scope>
    <source>
        <strain evidence="2">TFB10046</strain>
    </source>
</reference>
<evidence type="ECO:0000313" key="1">
    <source>
        <dbReference type="EMBL" id="EJD35117.1"/>
    </source>
</evidence>
<dbReference type="Proteomes" id="UP000006514">
    <property type="component" value="Unassembled WGS sequence"/>
</dbReference>
<dbReference type="KEGG" id="adl:AURDEDRAFT_130795"/>
<accession>J0D7K6</accession>
<dbReference type="EMBL" id="JH687903">
    <property type="protein sequence ID" value="EJD35117.1"/>
    <property type="molecule type" value="Genomic_DNA"/>
</dbReference>
<sequence length="338" mass="38171">MPSSVDFPRSSAALAGLALATTIAHEATDGVPVVNQILGVVLRIVTLAEERPYISSTHCTHIWAQPEPRSEFVHRLEVCIAGRVLPNIFTPEEDITANTPCNMGSTEREAVWLWAQNGEGIFLDEHGEPTIGLEYDLWSMSSVDMTAVHTSQIEIITALFTWPQLIHAKEHRQTFPLDELADGGWWRDARFSEILTGEYHGHYTRQVAYWSEIKTLPPPSAATMAYLMRADLAHDRANNLFAKLQWGCVLFHLAMFQYSINPVVHALYFDRGVMDACTKIPLSRTFQVRRALGIVKAEDSWDDAGTIWDLDNCPHPYNSEEPAPDVLKWVQRPVWDCF</sequence>